<dbReference type="EMBL" id="BMAU01021300">
    <property type="protein sequence ID" value="GFY10702.1"/>
    <property type="molecule type" value="Genomic_DNA"/>
</dbReference>
<sequence length="160" mass="18129">MRELANRCDSKIDEVSIIQYVINGIDGPRSDKIILYGATSFSEFKQKLRTYETVIKNMGIHNSNSPNFRHSYESRGRDFKQQSLQRKPTKCNVSDAAKNPQSCFNCNDIGHLSKSCPNLSRGPRCLSCNLYGHKLFECRRANLNNTSTPPSGVNYVHELP</sequence>
<protein>
    <recommendedName>
        <fullName evidence="2">CCHC-type domain-containing protein</fullName>
    </recommendedName>
</protein>
<dbReference type="InterPro" id="IPR036875">
    <property type="entry name" value="Znf_CCHC_sf"/>
</dbReference>
<keyword evidence="4" id="KW-1185">Reference proteome</keyword>
<dbReference type="Gene3D" id="4.10.60.10">
    <property type="entry name" value="Zinc finger, CCHC-type"/>
    <property type="match status" value="1"/>
</dbReference>
<keyword evidence="1" id="KW-0479">Metal-binding</keyword>
<dbReference type="SUPFAM" id="SSF57756">
    <property type="entry name" value="Retrovirus zinc finger-like domains"/>
    <property type="match status" value="1"/>
</dbReference>
<organism evidence="3 4">
    <name type="scientific">Trichonephila clavipes</name>
    <name type="common">Golden silk orbweaver</name>
    <name type="synonym">Nephila clavipes</name>
    <dbReference type="NCBI Taxonomy" id="2585209"/>
    <lineage>
        <taxon>Eukaryota</taxon>
        <taxon>Metazoa</taxon>
        <taxon>Ecdysozoa</taxon>
        <taxon>Arthropoda</taxon>
        <taxon>Chelicerata</taxon>
        <taxon>Arachnida</taxon>
        <taxon>Araneae</taxon>
        <taxon>Araneomorphae</taxon>
        <taxon>Entelegynae</taxon>
        <taxon>Araneoidea</taxon>
        <taxon>Nephilidae</taxon>
        <taxon>Trichonephila</taxon>
    </lineage>
</organism>
<dbReference type="AlphaFoldDB" id="A0A8X6VA58"/>
<dbReference type="Pfam" id="PF00098">
    <property type="entry name" value="zf-CCHC"/>
    <property type="match status" value="1"/>
</dbReference>
<evidence type="ECO:0000259" key="2">
    <source>
        <dbReference type="PROSITE" id="PS50158"/>
    </source>
</evidence>
<evidence type="ECO:0000313" key="3">
    <source>
        <dbReference type="EMBL" id="GFY10702.1"/>
    </source>
</evidence>
<evidence type="ECO:0000313" key="4">
    <source>
        <dbReference type="Proteomes" id="UP000887159"/>
    </source>
</evidence>
<gene>
    <name evidence="3" type="ORF">TNCV_2195231</name>
</gene>
<dbReference type="GO" id="GO:0003676">
    <property type="term" value="F:nucleic acid binding"/>
    <property type="evidence" value="ECO:0007669"/>
    <property type="project" value="InterPro"/>
</dbReference>
<name>A0A8X6VA58_TRICX</name>
<accession>A0A8X6VA58</accession>
<proteinExistence type="predicted"/>
<dbReference type="PROSITE" id="PS50158">
    <property type="entry name" value="ZF_CCHC"/>
    <property type="match status" value="1"/>
</dbReference>
<reference evidence="3" key="1">
    <citation type="submission" date="2020-08" db="EMBL/GenBank/DDBJ databases">
        <title>Multicomponent nature underlies the extraordinary mechanical properties of spider dragline silk.</title>
        <authorList>
            <person name="Kono N."/>
            <person name="Nakamura H."/>
            <person name="Mori M."/>
            <person name="Yoshida Y."/>
            <person name="Ohtoshi R."/>
            <person name="Malay A.D."/>
            <person name="Moran D.A.P."/>
            <person name="Tomita M."/>
            <person name="Numata K."/>
            <person name="Arakawa K."/>
        </authorList>
    </citation>
    <scope>NUCLEOTIDE SEQUENCE</scope>
</reference>
<comment type="caution">
    <text evidence="3">The sequence shown here is derived from an EMBL/GenBank/DDBJ whole genome shotgun (WGS) entry which is preliminary data.</text>
</comment>
<feature type="domain" description="CCHC-type" evidence="2">
    <location>
        <begin position="103"/>
        <end position="118"/>
    </location>
</feature>
<keyword evidence="1" id="KW-0863">Zinc-finger</keyword>
<dbReference type="Proteomes" id="UP000887159">
    <property type="component" value="Unassembled WGS sequence"/>
</dbReference>
<dbReference type="SMART" id="SM00343">
    <property type="entry name" value="ZnF_C2HC"/>
    <property type="match status" value="2"/>
</dbReference>
<dbReference type="GO" id="GO:0008270">
    <property type="term" value="F:zinc ion binding"/>
    <property type="evidence" value="ECO:0007669"/>
    <property type="project" value="UniProtKB-KW"/>
</dbReference>
<evidence type="ECO:0000256" key="1">
    <source>
        <dbReference type="PROSITE-ProRule" id="PRU00047"/>
    </source>
</evidence>
<dbReference type="InterPro" id="IPR001878">
    <property type="entry name" value="Znf_CCHC"/>
</dbReference>
<keyword evidence="1" id="KW-0862">Zinc</keyword>